<evidence type="ECO:0000313" key="2">
    <source>
        <dbReference type="Proteomes" id="UP000218542"/>
    </source>
</evidence>
<dbReference type="OrthoDB" id="4827277at2"/>
<comment type="caution">
    <text evidence="1">The sequence shown here is derived from an EMBL/GenBank/DDBJ whole genome shotgun (WGS) entry which is preliminary data.</text>
</comment>
<dbReference type="Proteomes" id="UP000218542">
    <property type="component" value="Unassembled WGS sequence"/>
</dbReference>
<dbReference type="EMBL" id="BAOS01000028">
    <property type="protein sequence ID" value="GAX61950.1"/>
    <property type="molecule type" value="Genomic_DNA"/>
</dbReference>
<gene>
    <name evidence="1" type="ORF">SCALIN_C28_0152</name>
</gene>
<dbReference type="AlphaFoldDB" id="A0A286U1B9"/>
<sequence>MNNVDLMRDTNISTICEKLKQDGFQFKDEKFDYLDVRIAFGQQFKMSWLKTTQVNIFAIMGIVEKISGEFVEAYSRMALSYAMKNHKLFPKQMHNITASFPLLISTYIDNDAKQWVQQQYKSQLGFHEIPVILDSGNNTLLHCDKSKLSSGIKKFLAGLIQKYFNTVNI</sequence>
<dbReference type="RefSeq" id="WP_096895325.1">
    <property type="nucleotide sequence ID" value="NZ_BAOS01000028.1"/>
</dbReference>
<proteinExistence type="predicted"/>
<reference evidence="2" key="1">
    <citation type="journal article" date="2017" name="Environ. Microbiol. Rep.">
        <title>Genetic Diversity of Marine Anaerobic Ammonium-Oxidizing Bacteria as Revealed by Genomic and Proteomic Analyses of 'Candidatus Scalindua japonica'.</title>
        <authorList>
            <person name="Oshiki M."/>
            <person name="Mizuto K."/>
            <person name="Kimura Z."/>
            <person name="Kindaichi T."/>
            <person name="Satoh H."/>
            <person name="Okabe S."/>
        </authorList>
    </citation>
    <scope>NUCLEOTIDE SEQUENCE [LARGE SCALE GENOMIC DNA]</scope>
    <source>
        <strain evidence="2">husup-a2</strain>
    </source>
</reference>
<evidence type="ECO:0000313" key="1">
    <source>
        <dbReference type="EMBL" id="GAX61950.1"/>
    </source>
</evidence>
<accession>A0A286U1B9</accession>
<protein>
    <submittedName>
        <fullName evidence="1">Uncharacterized protein</fullName>
    </submittedName>
</protein>
<name>A0A286U1B9_9BACT</name>
<keyword evidence="2" id="KW-1185">Reference proteome</keyword>
<organism evidence="1 2">
    <name type="scientific">Candidatus Scalindua japonica</name>
    <dbReference type="NCBI Taxonomy" id="1284222"/>
    <lineage>
        <taxon>Bacteria</taxon>
        <taxon>Pseudomonadati</taxon>
        <taxon>Planctomycetota</taxon>
        <taxon>Candidatus Brocadiia</taxon>
        <taxon>Candidatus Brocadiales</taxon>
        <taxon>Candidatus Scalinduaceae</taxon>
        <taxon>Candidatus Scalindua</taxon>
    </lineage>
</organism>